<proteinExistence type="predicted"/>
<reference evidence="1 2" key="1">
    <citation type="journal article" date="2019" name="Mol. Biol. Evol.">
        <title>Blast fungal genomes show frequent chromosomal changes, gene gains and losses, and effector gene turnover.</title>
        <authorList>
            <person name="Gomez Luciano L.B."/>
            <person name="Jason Tsai I."/>
            <person name="Chuma I."/>
            <person name="Tosa Y."/>
            <person name="Chen Y.H."/>
            <person name="Li J.Y."/>
            <person name="Li M.Y."/>
            <person name="Jade Lu M.Y."/>
            <person name="Nakayashiki H."/>
            <person name="Li W.H."/>
        </authorList>
    </citation>
    <scope>NUCLEOTIDE SEQUENCE [LARGE SCALE GENOMIC DNA]</scope>
    <source>
        <strain evidence="1">MZ5-1-6</strain>
    </source>
</reference>
<organism evidence="1 2">
    <name type="scientific">Pyricularia oryzae</name>
    <name type="common">Rice blast fungus</name>
    <name type="synonym">Magnaporthe oryzae</name>
    <dbReference type="NCBI Taxonomy" id="318829"/>
    <lineage>
        <taxon>Eukaryota</taxon>
        <taxon>Fungi</taxon>
        <taxon>Dikarya</taxon>
        <taxon>Ascomycota</taxon>
        <taxon>Pezizomycotina</taxon>
        <taxon>Sordariomycetes</taxon>
        <taxon>Sordariomycetidae</taxon>
        <taxon>Magnaporthales</taxon>
        <taxon>Pyriculariaceae</taxon>
        <taxon>Pyricularia</taxon>
    </lineage>
</organism>
<protein>
    <submittedName>
        <fullName evidence="1">Uncharacterized protein</fullName>
    </submittedName>
</protein>
<sequence length="48" mass="5382">MEIQSWHTSYGPGNGLLASPPDLSARYPNYCILDYRIMPARTAKAQLN</sequence>
<evidence type="ECO:0000313" key="2">
    <source>
        <dbReference type="Proteomes" id="UP000294847"/>
    </source>
</evidence>
<evidence type="ECO:0000313" key="1">
    <source>
        <dbReference type="EMBL" id="QBZ59097.1"/>
    </source>
</evidence>
<dbReference type="AlphaFoldDB" id="A0A4P7N8Q2"/>
<dbReference type="EMBL" id="CP034206">
    <property type="protein sequence ID" value="QBZ59097.1"/>
    <property type="molecule type" value="Genomic_DNA"/>
</dbReference>
<gene>
    <name evidence="1" type="ORF">PoMZ_04057</name>
</gene>
<dbReference type="Proteomes" id="UP000294847">
    <property type="component" value="Chromosome 3"/>
</dbReference>
<accession>A0A4P7N8Q2</accession>
<name>A0A4P7N8Q2_PYROR</name>